<evidence type="ECO:0000313" key="3">
    <source>
        <dbReference type="Proteomes" id="UP000318212"/>
    </source>
</evidence>
<dbReference type="RefSeq" id="WP_141518796.1">
    <property type="nucleotide sequence ID" value="NZ_VICE01000098.1"/>
</dbReference>
<gene>
    <name evidence="2" type="ORF">FKV25_10695</name>
</gene>
<dbReference type="OrthoDB" id="6052380at2"/>
<reference evidence="2 3" key="1">
    <citation type="submission" date="2019-06" db="EMBL/GenBank/DDBJ databases">
        <title>Lysobacter alkalisoli sp. nov. isolated from saline soil.</title>
        <authorList>
            <person name="Sun J.-Q."/>
            <person name="Xu L."/>
        </authorList>
    </citation>
    <scope>NUCLEOTIDE SEQUENCE [LARGE SCALE GENOMIC DNA]</scope>
    <source>
        <strain evidence="2 3">JCM 31130</strain>
    </source>
</reference>
<proteinExistence type="predicted"/>
<keyword evidence="1" id="KW-0732">Signal</keyword>
<protein>
    <submittedName>
        <fullName evidence="2">Uncharacterized protein</fullName>
    </submittedName>
</protein>
<feature type="chain" id="PRO_5021196942" evidence="1">
    <location>
        <begin position="19"/>
        <end position="278"/>
    </location>
</feature>
<evidence type="ECO:0000313" key="2">
    <source>
        <dbReference type="EMBL" id="TQD43365.1"/>
    </source>
</evidence>
<feature type="signal peptide" evidence="1">
    <location>
        <begin position="1"/>
        <end position="18"/>
    </location>
</feature>
<name>A0A508A8M2_9GAMM</name>
<evidence type="ECO:0000256" key="1">
    <source>
        <dbReference type="SAM" id="SignalP"/>
    </source>
</evidence>
<dbReference type="Proteomes" id="UP000318212">
    <property type="component" value="Unassembled WGS sequence"/>
</dbReference>
<dbReference type="AlphaFoldDB" id="A0A508A8M2"/>
<sequence>MNHRLPSTLLAFLGLAFAAGEAPAGGVVVCNNCTSVAQVAKQGGTGLVIVSDFARKKLWGYNNEYDRETGRLLPIPTPIPGVIHHSNNLTLSAVSPASADIVLRQDDPRSNAFPFPAGFEGWSAYEVATDTNMRAQFGRALAASYAGATTSSNTWNNLATSLKSLAVDWMAGKLNFDFITITVHWSDGSITPMVIHKGNVTMAEPIEGQSFDADGNRIPDSGVTQDGSDYVGNYRFHSDANLENWLYAASRYGVPINGTPSRRMSCSWDGQTLRCHYY</sequence>
<comment type="caution">
    <text evidence="2">The sequence shown here is derived from an EMBL/GenBank/DDBJ whole genome shotgun (WGS) entry which is preliminary data.</text>
</comment>
<accession>A0A508A8M2</accession>
<dbReference type="EMBL" id="VICE01000098">
    <property type="protein sequence ID" value="TQD43365.1"/>
    <property type="molecule type" value="Genomic_DNA"/>
</dbReference>
<organism evidence="2 3">
    <name type="scientific">Marilutibacter aestuarii</name>
    <dbReference type="NCBI Taxonomy" id="1706195"/>
    <lineage>
        <taxon>Bacteria</taxon>
        <taxon>Pseudomonadati</taxon>
        <taxon>Pseudomonadota</taxon>
        <taxon>Gammaproteobacteria</taxon>
        <taxon>Lysobacterales</taxon>
        <taxon>Lysobacteraceae</taxon>
        <taxon>Marilutibacter</taxon>
    </lineage>
</organism>
<keyword evidence="3" id="KW-1185">Reference proteome</keyword>